<evidence type="ECO:0000313" key="2">
    <source>
        <dbReference type="EMBL" id="RYQ83463.1"/>
    </source>
</evidence>
<feature type="compositionally biased region" description="Polar residues" evidence="1">
    <location>
        <begin position="48"/>
        <end position="57"/>
    </location>
</feature>
<evidence type="ECO:0000313" key="3">
    <source>
        <dbReference type="Proteomes" id="UP000289738"/>
    </source>
</evidence>
<feature type="compositionally biased region" description="Basic and acidic residues" evidence="1">
    <location>
        <begin position="16"/>
        <end position="42"/>
    </location>
</feature>
<accession>A0A444X1I3</accession>
<keyword evidence="3" id="KW-1185">Reference proteome</keyword>
<reference evidence="2 3" key="1">
    <citation type="submission" date="2019-01" db="EMBL/GenBank/DDBJ databases">
        <title>Sequencing of cultivated peanut Arachis hypogaea provides insights into genome evolution and oil improvement.</title>
        <authorList>
            <person name="Chen X."/>
        </authorList>
    </citation>
    <scope>NUCLEOTIDE SEQUENCE [LARGE SCALE GENOMIC DNA]</scope>
    <source>
        <strain evidence="3">cv. Fuhuasheng</strain>
        <tissue evidence="2">Leaves</tissue>
    </source>
</reference>
<sequence length="147" mass="16403">MSSIGASSAHIFVMKKRQEEKMKRMEEERERRGEVSGEERKVVASFSVGKSNQLSPKSSRGSSRGASTGAGARGDENEPLHQKFYCMYVFSHSKPPSIISYFGSALALASRIPSLYHVYHAMPYMQETPYTSPQTDVAVDLNHVDRL</sequence>
<dbReference type="AlphaFoldDB" id="A0A444X1I3"/>
<evidence type="ECO:0000256" key="1">
    <source>
        <dbReference type="SAM" id="MobiDB-lite"/>
    </source>
</evidence>
<feature type="region of interest" description="Disordered" evidence="1">
    <location>
        <begin position="1"/>
        <end position="77"/>
    </location>
</feature>
<dbReference type="EMBL" id="SDMP01000020">
    <property type="protein sequence ID" value="RYQ83463.1"/>
    <property type="molecule type" value="Genomic_DNA"/>
</dbReference>
<feature type="compositionally biased region" description="Low complexity" evidence="1">
    <location>
        <begin position="58"/>
        <end position="70"/>
    </location>
</feature>
<name>A0A444X1I3_ARAHY</name>
<proteinExistence type="predicted"/>
<organism evidence="2 3">
    <name type="scientific">Arachis hypogaea</name>
    <name type="common">Peanut</name>
    <dbReference type="NCBI Taxonomy" id="3818"/>
    <lineage>
        <taxon>Eukaryota</taxon>
        <taxon>Viridiplantae</taxon>
        <taxon>Streptophyta</taxon>
        <taxon>Embryophyta</taxon>
        <taxon>Tracheophyta</taxon>
        <taxon>Spermatophyta</taxon>
        <taxon>Magnoliopsida</taxon>
        <taxon>eudicotyledons</taxon>
        <taxon>Gunneridae</taxon>
        <taxon>Pentapetalae</taxon>
        <taxon>rosids</taxon>
        <taxon>fabids</taxon>
        <taxon>Fabales</taxon>
        <taxon>Fabaceae</taxon>
        <taxon>Papilionoideae</taxon>
        <taxon>50 kb inversion clade</taxon>
        <taxon>dalbergioids sensu lato</taxon>
        <taxon>Dalbergieae</taxon>
        <taxon>Pterocarpus clade</taxon>
        <taxon>Arachis</taxon>
    </lineage>
</organism>
<gene>
    <name evidence="2" type="ORF">Ahy_B10g102144</name>
</gene>
<dbReference type="Proteomes" id="UP000289738">
    <property type="component" value="Chromosome B10"/>
</dbReference>
<comment type="caution">
    <text evidence="2">The sequence shown here is derived from an EMBL/GenBank/DDBJ whole genome shotgun (WGS) entry which is preliminary data.</text>
</comment>
<protein>
    <submittedName>
        <fullName evidence="2">Uncharacterized protein</fullName>
    </submittedName>
</protein>